<dbReference type="InterPro" id="IPR011044">
    <property type="entry name" value="Quino_amine_DH_bsu"/>
</dbReference>
<dbReference type="Proteomes" id="UP001470230">
    <property type="component" value="Unassembled WGS sequence"/>
</dbReference>
<gene>
    <name evidence="2" type="ORF">M9Y10_016607</name>
</gene>
<evidence type="ECO:0000313" key="3">
    <source>
        <dbReference type="Proteomes" id="UP001470230"/>
    </source>
</evidence>
<protein>
    <recommendedName>
        <fullName evidence="4">Ribosome control protein 1 domain-containing protein</fullName>
    </recommendedName>
</protein>
<name>A0ABR2HX15_9EUKA</name>
<evidence type="ECO:0008006" key="4">
    <source>
        <dbReference type="Google" id="ProtNLM"/>
    </source>
</evidence>
<organism evidence="2 3">
    <name type="scientific">Tritrichomonas musculus</name>
    <dbReference type="NCBI Taxonomy" id="1915356"/>
    <lineage>
        <taxon>Eukaryota</taxon>
        <taxon>Metamonada</taxon>
        <taxon>Parabasalia</taxon>
        <taxon>Tritrichomonadida</taxon>
        <taxon>Tritrichomonadidae</taxon>
        <taxon>Tritrichomonas</taxon>
    </lineage>
</organism>
<dbReference type="SUPFAM" id="SSF50969">
    <property type="entry name" value="YVTN repeat-like/Quinoprotein amine dehydrogenase"/>
    <property type="match status" value="1"/>
</dbReference>
<feature type="compositionally biased region" description="Basic residues" evidence="1">
    <location>
        <begin position="984"/>
        <end position="995"/>
    </location>
</feature>
<reference evidence="2 3" key="1">
    <citation type="submission" date="2024-04" db="EMBL/GenBank/DDBJ databases">
        <title>Tritrichomonas musculus Genome.</title>
        <authorList>
            <person name="Alves-Ferreira E."/>
            <person name="Grigg M."/>
            <person name="Lorenzi H."/>
            <person name="Galac M."/>
        </authorList>
    </citation>
    <scope>NUCLEOTIDE SEQUENCE [LARGE SCALE GENOMIC DNA]</scope>
    <source>
        <strain evidence="2 3">EAF2021</strain>
    </source>
</reference>
<feature type="region of interest" description="Disordered" evidence="1">
    <location>
        <begin position="1090"/>
        <end position="1121"/>
    </location>
</feature>
<feature type="compositionally biased region" description="Acidic residues" evidence="1">
    <location>
        <begin position="967"/>
        <end position="979"/>
    </location>
</feature>
<feature type="compositionally biased region" description="Pro residues" evidence="1">
    <location>
        <begin position="943"/>
        <end position="960"/>
    </location>
</feature>
<dbReference type="EMBL" id="JAPFFF010000021">
    <property type="protein sequence ID" value="KAK8854057.1"/>
    <property type="molecule type" value="Genomic_DNA"/>
</dbReference>
<keyword evidence="3" id="KW-1185">Reference proteome</keyword>
<feature type="compositionally biased region" description="Polar residues" evidence="1">
    <location>
        <begin position="1107"/>
        <end position="1121"/>
    </location>
</feature>
<comment type="caution">
    <text evidence="2">The sequence shown here is derived from an EMBL/GenBank/DDBJ whole genome shotgun (WGS) entry which is preliminary data.</text>
</comment>
<feature type="region of interest" description="Disordered" evidence="1">
    <location>
        <begin position="923"/>
        <end position="1007"/>
    </location>
</feature>
<sequence>MWESEQALILPRSKQQFFLSSHKGDLLFIKSGKGYLFSQGGWSQLKSLGLLTHKVSRVVQSQSRRISLHLPKITPILAVHENRRNSIVLTLPIPFNFLSPNTPYANMCECINPEGDKLCIATTHQRVGDFPFIFSRQAKLQSEFASHIKHMAVNDDGRIIAVDFDDQLWVWNQLPEQVRGDGNWVNLSVEDGFNYQKYERFDNTYPLSFQNLAVFRNPDEGTGVCFLTCLLPPCKPFDMLYLFNSVCVFSSKKKFHTYYTTIPILEGHERPTSFWSPCCRILVLSVNQSLILLTRELQIISTIPLNEVFLGQDPMVSDLAWSSRCQFFMLTSKTGFIGLVTRDGKSLLHYICDLPLFQEDYYLPLNISADTKDPNLFVVYSQRHMRTLRLDRDIIPRSIENFLSLPFPIKNPIPLFERTLEEIEKVNPSNPYEVVQLIYYSDLFCIFKYQSPLRLPIFQKLNKSLHVLLEEGHHLLVYFLIRCVFYVTGLEPETYQEVMKRLSFSSKKRDKIMLRFLNEELQKRDWGYVPSYRPPCIKMYDPTNEDKSQMKPRIKPDPKRDEDLDQVIDHVCEIFYDNDFYEVKDIPINVSMLFEMMIELERFDRAAILSRHESVAASPVQLLIMISSIHSDDPVALFRAMEVCINSSPVDEPELRAVCVLALNNLLKQIISDSTPTADNPRPILISKMCTFEETADIPIPATKDQCNDFAVLCGIAFCAADYTYVQDYCNGKSMNIPNQLYPAIRELIRLIWFVRWRYQAMRETIFQKKPGNASLRLIPFPDFINQQDIKDVIRSVQKSYYIPEVYDLYMDGTGEFENDPEFVDFICEISLRITPRLLSQIQIAVTSFSDPFGEIPKSPILTSLIVSHVIPWLRCGIPRAMAKFEKAPEIVPNRLLDFEEFSLLKEKPKTFNFDIKPSIEIPGIVEVPDSDETPDRDNSESPPQPPSAPPSPPPPPPEMPDTIPTPDDDDERELSEGEEPPKPKIKSKKPKKEKVKTDLKTPKRSRLKLIEVDRTAPPSDVQPIQVPIPPPFAANEDVQGYPFEPLVIAPAQLYPPPVAIFQANHAPFPHQAYGPIWDLDPSLYERPYPRPPPNIPMEENVEKPQRQTASSQCDPQRTSSTKVYITSVPKQDDLDDISDDPCDDISLEYNQRGYTPIDPFPLDHELNRRVDRLLKNPINIKTKKLPIAPIYTTKVVRKEHIIEHHEYKEVKK</sequence>
<evidence type="ECO:0000256" key="1">
    <source>
        <dbReference type="SAM" id="MobiDB-lite"/>
    </source>
</evidence>
<evidence type="ECO:0000313" key="2">
    <source>
        <dbReference type="EMBL" id="KAK8854057.1"/>
    </source>
</evidence>
<accession>A0ABR2HX15</accession>
<proteinExistence type="predicted"/>